<organism evidence="2 3">
    <name type="scientific">Clathrospora elynae</name>
    <dbReference type="NCBI Taxonomy" id="706981"/>
    <lineage>
        <taxon>Eukaryota</taxon>
        <taxon>Fungi</taxon>
        <taxon>Dikarya</taxon>
        <taxon>Ascomycota</taxon>
        <taxon>Pezizomycotina</taxon>
        <taxon>Dothideomycetes</taxon>
        <taxon>Pleosporomycetidae</taxon>
        <taxon>Pleosporales</taxon>
        <taxon>Diademaceae</taxon>
        <taxon>Clathrospora</taxon>
    </lineage>
</organism>
<dbReference type="Proteomes" id="UP000800038">
    <property type="component" value="Unassembled WGS sequence"/>
</dbReference>
<feature type="transmembrane region" description="Helical" evidence="1">
    <location>
        <begin position="43"/>
        <end position="62"/>
    </location>
</feature>
<reference evidence="2" key="1">
    <citation type="journal article" date="2020" name="Stud. Mycol.">
        <title>101 Dothideomycetes genomes: a test case for predicting lifestyles and emergence of pathogens.</title>
        <authorList>
            <person name="Haridas S."/>
            <person name="Albert R."/>
            <person name="Binder M."/>
            <person name="Bloem J."/>
            <person name="Labutti K."/>
            <person name="Salamov A."/>
            <person name="Andreopoulos B."/>
            <person name="Baker S."/>
            <person name="Barry K."/>
            <person name="Bills G."/>
            <person name="Bluhm B."/>
            <person name="Cannon C."/>
            <person name="Castanera R."/>
            <person name="Culley D."/>
            <person name="Daum C."/>
            <person name="Ezra D."/>
            <person name="Gonzalez J."/>
            <person name="Henrissat B."/>
            <person name="Kuo A."/>
            <person name="Liang C."/>
            <person name="Lipzen A."/>
            <person name="Lutzoni F."/>
            <person name="Magnuson J."/>
            <person name="Mondo S."/>
            <person name="Nolan M."/>
            <person name="Ohm R."/>
            <person name="Pangilinan J."/>
            <person name="Park H.-J."/>
            <person name="Ramirez L."/>
            <person name="Alfaro M."/>
            <person name="Sun H."/>
            <person name="Tritt A."/>
            <person name="Yoshinaga Y."/>
            <person name="Zwiers L.-H."/>
            <person name="Turgeon B."/>
            <person name="Goodwin S."/>
            <person name="Spatafora J."/>
            <person name="Crous P."/>
            <person name="Grigoriev I."/>
        </authorList>
    </citation>
    <scope>NUCLEOTIDE SEQUENCE</scope>
    <source>
        <strain evidence="2">CBS 161.51</strain>
    </source>
</reference>
<keyword evidence="3" id="KW-1185">Reference proteome</keyword>
<keyword evidence="1" id="KW-1133">Transmembrane helix</keyword>
<keyword evidence="1" id="KW-0472">Membrane</keyword>
<proteinExistence type="predicted"/>
<dbReference type="AlphaFoldDB" id="A0A6A5SX58"/>
<gene>
    <name evidence="2" type="ORF">EJ02DRAFT_105393</name>
</gene>
<dbReference type="EMBL" id="ML976018">
    <property type="protein sequence ID" value="KAF1944294.1"/>
    <property type="molecule type" value="Genomic_DNA"/>
</dbReference>
<evidence type="ECO:0000256" key="1">
    <source>
        <dbReference type="SAM" id="Phobius"/>
    </source>
</evidence>
<name>A0A6A5SX58_9PLEO</name>
<protein>
    <submittedName>
        <fullName evidence="2">Uncharacterized protein</fullName>
    </submittedName>
</protein>
<evidence type="ECO:0000313" key="2">
    <source>
        <dbReference type="EMBL" id="KAF1944294.1"/>
    </source>
</evidence>
<evidence type="ECO:0000313" key="3">
    <source>
        <dbReference type="Proteomes" id="UP000800038"/>
    </source>
</evidence>
<keyword evidence="1" id="KW-0812">Transmembrane</keyword>
<accession>A0A6A5SX58</accession>
<sequence>MRASTDTFLPASSSDNDCAGPKRVAAPFAFDARGEIRRHARSLSLPLILAAALTCIDIIALVDNSNSDRTSLAWYNSSSTRDTRHQVCIG</sequence>